<keyword evidence="2" id="KW-0677">Repeat</keyword>
<feature type="domain" description="BRO1" evidence="4">
    <location>
        <begin position="7"/>
        <end position="372"/>
    </location>
</feature>
<sequence length="500" mass="53729">MPTAYSILLCLPGKKTTDTDASFKNALLQLVRSKCGDVGASECYPAISRVTDLRGWLQRHVGTAAKPEVPPQELREALSKYLRCLASLVARFPILEGEGTCVPRFTWHDAFHPNRCTAQHSISLERAGFLFNLGTTTCHQALACDRSTPQGAKNASLLFQEAAGVFTSLQAGEAAKILAPQPDDMSPMCLAVLTKLMLVQAQQCEYRKAVLERVNHRETARLAEQLSVLYEELRRDFCDPKLSKIFDKCMVAYTTFKASLFHAEALAQIGKALHSEGAVGKAIPVLKQASSYLLGTKELAKSVSEAMAGSVAKIQDAVKKALALAKRDNTIAQQHVPASIEVDITLLGALLAQPILPSNIDVPDGEDDFLSQMGPPSKPIQYFECMTTLVGHTGEVRGVAISSDGDHIVTGSADGTVKVWGVPEELLATLCAHTDEVTSVAITPDCTICISGSRDKTAKVWDMKTGQLKANLTGHTAVVSCLAVTPDSSTCLVGSYDDTI</sequence>
<protein>
    <submittedName>
        <fullName evidence="5">BRO1-like domain-containing protein</fullName>
    </submittedName>
</protein>
<feature type="non-terminal residue" evidence="5">
    <location>
        <position position="500"/>
    </location>
</feature>
<evidence type="ECO:0000313" key="6">
    <source>
        <dbReference type="Proteomes" id="UP000815325"/>
    </source>
</evidence>
<comment type="caution">
    <text evidence="5">The sequence shown here is derived from an EMBL/GenBank/DDBJ whole genome shotgun (WGS) entry which is preliminary data.</text>
</comment>
<evidence type="ECO:0000256" key="3">
    <source>
        <dbReference type="PROSITE-ProRule" id="PRU00221"/>
    </source>
</evidence>
<evidence type="ECO:0000259" key="4">
    <source>
        <dbReference type="PROSITE" id="PS51180"/>
    </source>
</evidence>
<dbReference type="Gene3D" id="1.25.40.280">
    <property type="entry name" value="alix/aip1 like domains"/>
    <property type="match status" value="1"/>
</dbReference>
<dbReference type="PROSITE" id="PS51180">
    <property type="entry name" value="BRO1"/>
    <property type="match status" value="1"/>
</dbReference>
<gene>
    <name evidence="5" type="ORF">DUNSADRAFT_5387</name>
</gene>
<dbReference type="PROSITE" id="PS00678">
    <property type="entry name" value="WD_REPEATS_1"/>
    <property type="match status" value="1"/>
</dbReference>
<dbReference type="InterPro" id="IPR004328">
    <property type="entry name" value="BRO1_dom"/>
</dbReference>
<dbReference type="InterPro" id="IPR019775">
    <property type="entry name" value="WD40_repeat_CS"/>
</dbReference>
<proteinExistence type="predicted"/>
<dbReference type="InterPro" id="IPR036322">
    <property type="entry name" value="WD40_repeat_dom_sf"/>
</dbReference>
<evidence type="ECO:0000256" key="1">
    <source>
        <dbReference type="ARBA" id="ARBA00022574"/>
    </source>
</evidence>
<dbReference type="InterPro" id="IPR001680">
    <property type="entry name" value="WD40_rpt"/>
</dbReference>
<dbReference type="SMART" id="SM00320">
    <property type="entry name" value="WD40"/>
    <property type="match status" value="3"/>
</dbReference>
<dbReference type="PANTHER" id="PTHR23030:SF30">
    <property type="entry name" value="TYROSINE-PROTEIN PHOSPHATASE NON-RECEPTOR TYPE 23"/>
    <property type="match status" value="1"/>
</dbReference>
<accession>A0ABQ7GQC6</accession>
<evidence type="ECO:0000256" key="2">
    <source>
        <dbReference type="ARBA" id="ARBA00022737"/>
    </source>
</evidence>
<keyword evidence="1 3" id="KW-0853">WD repeat</keyword>
<feature type="repeat" description="WD" evidence="3">
    <location>
        <begin position="430"/>
        <end position="471"/>
    </location>
</feature>
<dbReference type="Pfam" id="PF03097">
    <property type="entry name" value="BRO1"/>
    <property type="match status" value="1"/>
</dbReference>
<evidence type="ECO:0000313" key="5">
    <source>
        <dbReference type="EMBL" id="KAF5836808.1"/>
    </source>
</evidence>
<organism evidence="5 6">
    <name type="scientific">Dunaliella salina</name>
    <name type="common">Green alga</name>
    <name type="synonym">Protococcus salinus</name>
    <dbReference type="NCBI Taxonomy" id="3046"/>
    <lineage>
        <taxon>Eukaryota</taxon>
        <taxon>Viridiplantae</taxon>
        <taxon>Chlorophyta</taxon>
        <taxon>core chlorophytes</taxon>
        <taxon>Chlorophyceae</taxon>
        <taxon>CS clade</taxon>
        <taxon>Chlamydomonadales</taxon>
        <taxon>Dunaliellaceae</taxon>
        <taxon>Dunaliella</taxon>
    </lineage>
</organism>
<dbReference type="PANTHER" id="PTHR23030">
    <property type="entry name" value="PCD6 INTERACTING PROTEIN-RELATED"/>
    <property type="match status" value="1"/>
</dbReference>
<dbReference type="EMBL" id="MU069642">
    <property type="protein sequence ID" value="KAF5836808.1"/>
    <property type="molecule type" value="Genomic_DNA"/>
</dbReference>
<dbReference type="Proteomes" id="UP000815325">
    <property type="component" value="Unassembled WGS sequence"/>
</dbReference>
<name>A0ABQ7GQC6_DUNSA</name>
<dbReference type="Pfam" id="PF00400">
    <property type="entry name" value="WD40"/>
    <property type="match status" value="3"/>
</dbReference>
<dbReference type="PROSITE" id="PS50082">
    <property type="entry name" value="WD_REPEATS_2"/>
    <property type="match status" value="3"/>
</dbReference>
<dbReference type="Gene3D" id="2.130.10.10">
    <property type="entry name" value="YVTN repeat-like/Quinoprotein amine dehydrogenase"/>
    <property type="match status" value="1"/>
</dbReference>
<keyword evidence="6" id="KW-1185">Reference proteome</keyword>
<feature type="repeat" description="WD" evidence="3">
    <location>
        <begin position="389"/>
        <end position="420"/>
    </location>
</feature>
<dbReference type="SUPFAM" id="SSF50978">
    <property type="entry name" value="WD40 repeat-like"/>
    <property type="match status" value="1"/>
</dbReference>
<reference evidence="5" key="1">
    <citation type="submission" date="2017-08" db="EMBL/GenBank/DDBJ databases">
        <authorList>
            <person name="Polle J.E."/>
            <person name="Barry K."/>
            <person name="Cushman J."/>
            <person name="Schmutz J."/>
            <person name="Tran D."/>
            <person name="Hathwaick L.T."/>
            <person name="Yim W.C."/>
            <person name="Jenkins J."/>
            <person name="Mckie-Krisberg Z.M."/>
            <person name="Prochnik S."/>
            <person name="Lindquist E."/>
            <person name="Dockter R.B."/>
            <person name="Adam C."/>
            <person name="Molina H."/>
            <person name="Bunkerborg J."/>
            <person name="Jin E."/>
            <person name="Buchheim M."/>
            <person name="Magnuson J."/>
        </authorList>
    </citation>
    <scope>NUCLEOTIDE SEQUENCE</scope>
    <source>
        <strain evidence="5">CCAP 19/18</strain>
    </source>
</reference>
<dbReference type="PROSITE" id="PS50294">
    <property type="entry name" value="WD_REPEATS_REGION"/>
    <property type="match status" value="3"/>
</dbReference>
<dbReference type="InterPro" id="IPR015943">
    <property type="entry name" value="WD40/YVTN_repeat-like_dom_sf"/>
</dbReference>
<dbReference type="SMART" id="SM01041">
    <property type="entry name" value="BRO1"/>
    <property type="match status" value="1"/>
</dbReference>
<dbReference type="InterPro" id="IPR038499">
    <property type="entry name" value="BRO1_sf"/>
</dbReference>
<feature type="repeat" description="WD" evidence="3">
    <location>
        <begin position="472"/>
        <end position="500"/>
    </location>
</feature>